<dbReference type="AlphaFoldDB" id="A0A3P6TH08"/>
<reference evidence="2 3" key="1">
    <citation type="submission" date="2018-11" db="EMBL/GenBank/DDBJ databases">
        <authorList>
            <consortium name="Pathogen Informatics"/>
        </authorList>
    </citation>
    <scope>NUCLEOTIDE SEQUENCE [LARGE SCALE GENOMIC DNA]</scope>
</reference>
<dbReference type="OrthoDB" id="6374728at2759"/>
<feature type="compositionally biased region" description="Polar residues" evidence="1">
    <location>
        <begin position="60"/>
        <end position="74"/>
    </location>
</feature>
<keyword evidence="3" id="KW-1185">Reference proteome</keyword>
<feature type="compositionally biased region" description="Polar residues" evidence="1">
    <location>
        <begin position="29"/>
        <end position="40"/>
    </location>
</feature>
<accession>A0A3P6TH08</accession>
<sequence>MLDYSRLMGYNTPTAVKSVSIETNRVYDTNAQEAGSSKNSPYRAENSRITVDNRGVVRSGGSNPSNRRITSGHSGETRMNEEETRRDQDRGENLEEGKEEKVNEKEEHPKTSEKEQKSSDWEIGSSTISQRGEHEESAAKEGEKVGNEQGSVASTTRGPKLTTWHPHGKVQLNEG</sequence>
<evidence type="ECO:0000256" key="1">
    <source>
        <dbReference type="SAM" id="MobiDB-lite"/>
    </source>
</evidence>
<organism evidence="2 3">
    <name type="scientific">Cylicostephanus goldi</name>
    <name type="common">Nematode worm</name>
    <dbReference type="NCBI Taxonomy" id="71465"/>
    <lineage>
        <taxon>Eukaryota</taxon>
        <taxon>Metazoa</taxon>
        <taxon>Ecdysozoa</taxon>
        <taxon>Nematoda</taxon>
        <taxon>Chromadorea</taxon>
        <taxon>Rhabditida</taxon>
        <taxon>Rhabditina</taxon>
        <taxon>Rhabditomorpha</taxon>
        <taxon>Strongyloidea</taxon>
        <taxon>Strongylidae</taxon>
        <taxon>Cylicostephanus</taxon>
    </lineage>
</organism>
<gene>
    <name evidence="2" type="ORF">CGOC_LOCUS7964</name>
</gene>
<proteinExistence type="predicted"/>
<feature type="compositionally biased region" description="Basic and acidic residues" evidence="1">
    <location>
        <begin position="75"/>
        <end position="120"/>
    </location>
</feature>
<dbReference type="Proteomes" id="UP000271889">
    <property type="component" value="Unassembled WGS sequence"/>
</dbReference>
<name>A0A3P6TH08_CYLGO</name>
<feature type="compositionally biased region" description="Polar residues" evidence="1">
    <location>
        <begin position="148"/>
        <end position="157"/>
    </location>
</feature>
<evidence type="ECO:0000313" key="2">
    <source>
        <dbReference type="EMBL" id="VDK82383.1"/>
    </source>
</evidence>
<feature type="compositionally biased region" description="Basic and acidic residues" evidence="1">
    <location>
        <begin position="131"/>
        <end position="146"/>
    </location>
</feature>
<evidence type="ECO:0000313" key="3">
    <source>
        <dbReference type="Proteomes" id="UP000271889"/>
    </source>
</evidence>
<dbReference type="EMBL" id="UYRV01028425">
    <property type="protein sequence ID" value="VDK82383.1"/>
    <property type="molecule type" value="Genomic_DNA"/>
</dbReference>
<feature type="region of interest" description="Disordered" evidence="1">
    <location>
        <begin position="29"/>
        <end position="175"/>
    </location>
</feature>
<protein>
    <submittedName>
        <fullName evidence="2">Uncharacterized protein</fullName>
    </submittedName>
</protein>